<accession>A0AAN9QKT0</accession>
<sequence length="88" mass="9727">MAKQNNRHQPLCLARLAQGWGAVYCPGSDSLERHTRVLCTLNAKFSRIHEPPPTLDNHSAIDDPCLMKINALGRTPAEHVATLNSISR</sequence>
<evidence type="ECO:0000313" key="1">
    <source>
        <dbReference type="EMBL" id="KAK7334983.1"/>
    </source>
</evidence>
<organism evidence="1 2">
    <name type="scientific">Phaseolus coccineus</name>
    <name type="common">Scarlet runner bean</name>
    <name type="synonym">Phaseolus multiflorus</name>
    <dbReference type="NCBI Taxonomy" id="3886"/>
    <lineage>
        <taxon>Eukaryota</taxon>
        <taxon>Viridiplantae</taxon>
        <taxon>Streptophyta</taxon>
        <taxon>Embryophyta</taxon>
        <taxon>Tracheophyta</taxon>
        <taxon>Spermatophyta</taxon>
        <taxon>Magnoliopsida</taxon>
        <taxon>eudicotyledons</taxon>
        <taxon>Gunneridae</taxon>
        <taxon>Pentapetalae</taxon>
        <taxon>rosids</taxon>
        <taxon>fabids</taxon>
        <taxon>Fabales</taxon>
        <taxon>Fabaceae</taxon>
        <taxon>Papilionoideae</taxon>
        <taxon>50 kb inversion clade</taxon>
        <taxon>NPAAA clade</taxon>
        <taxon>indigoferoid/millettioid clade</taxon>
        <taxon>Phaseoleae</taxon>
        <taxon>Phaseolus</taxon>
    </lineage>
</organism>
<protein>
    <submittedName>
        <fullName evidence="1">Uncharacterized protein</fullName>
    </submittedName>
</protein>
<dbReference type="EMBL" id="JAYMYR010000010">
    <property type="protein sequence ID" value="KAK7334983.1"/>
    <property type="molecule type" value="Genomic_DNA"/>
</dbReference>
<dbReference type="Proteomes" id="UP001374584">
    <property type="component" value="Unassembled WGS sequence"/>
</dbReference>
<comment type="caution">
    <text evidence="1">The sequence shown here is derived from an EMBL/GenBank/DDBJ whole genome shotgun (WGS) entry which is preliminary data.</text>
</comment>
<gene>
    <name evidence="1" type="ORF">VNO80_26752</name>
</gene>
<dbReference type="AlphaFoldDB" id="A0AAN9QKT0"/>
<evidence type="ECO:0000313" key="2">
    <source>
        <dbReference type="Proteomes" id="UP001374584"/>
    </source>
</evidence>
<keyword evidence="2" id="KW-1185">Reference proteome</keyword>
<proteinExistence type="predicted"/>
<name>A0AAN9QKT0_PHACN</name>
<reference evidence="1 2" key="1">
    <citation type="submission" date="2024-01" db="EMBL/GenBank/DDBJ databases">
        <title>The genomes of 5 underutilized Papilionoideae crops provide insights into root nodulation and disease resistanc.</title>
        <authorList>
            <person name="Jiang F."/>
        </authorList>
    </citation>
    <scope>NUCLEOTIDE SEQUENCE [LARGE SCALE GENOMIC DNA]</scope>
    <source>
        <strain evidence="1">JINMINGXINNONG_FW02</strain>
        <tissue evidence="1">Leaves</tissue>
    </source>
</reference>